<feature type="transmembrane region" description="Helical" evidence="1">
    <location>
        <begin position="223"/>
        <end position="250"/>
    </location>
</feature>
<dbReference type="RefSeq" id="WP_087861419.1">
    <property type="nucleotide sequence ID" value="NZ_LT859958.1"/>
</dbReference>
<dbReference type="KEGG" id="abat:CFX1CAM_0423"/>
<dbReference type="Proteomes" id="UP000195514">
    <property type="component" value="Chromosome I"/>
</dbReference>
<reference evidence="3" key="1">
    <citation type="submission" date="2017-05" db="EMBL/GenBank/DDBJ databases">
        <authorList>
            <person name="Kirkegaard R."/>
            <person name="Mcilroy J S."/>
        </authorList>
    </citation>
    <scope>NUCLEOTIDE SEQUENCE [LARGE SCALE GENOMIC DNA]</scope>
</reference>
<feature type="transmembrane region" description="Helical" evidence="1">
    <location>
        <begin position="143"/>
        <end position="164"/>
    </location>
</feature>
<feature type="transmembrane region" description="Helical" evidence="1">
    <location>
        <begin position="170"/>
        <end position="202"/>
    </location>
</feature>
<feature type="transmembrane region" description="Helical" evidence="1">
    <location>
        <begin position="81"/>
        <end position="105"/>
    </location>
</feature>
<dbReference type="EMBL" id="LT859958">
    <property type="protein sequence ID" value="SMX53489.1"/>
    <property type="molecule type" value="Genomic_DNA"/>
</dbReference>
<keyword evidence="1" id="KW-0812">Transmembrane</keyword>
<feature type="transmembrane region" description="Helical" evidence="1">
    <location>
        <begin position="270"/>
        <end position="299"/>
    </location>
</feature>
<evidence type="ECO:0008006" key="4">
    <source>
        <dbReference type="Google" id="ProtNLM"/>
    </source>
</evidence>
<evidence type="ECO:0000313" key="3">
    <source>
        <dbReference type="Proteomes" id="UP000195514"/>
    </source>
</evidence>
<keyword evidence="1" id="KW-0472">Membrane</keyword>
<keyword evidence="1" id="KW-1133">Transmembrane helix</keyword>
<evidence type="ECO:0000313" key="2">
    <source>
        <dbReference type="EMBL" id="SMX53489.1"/>
    </source>
</evidence>
<proteinExistence type="predicted"/>
<protein>
    <recommendedName>
        <fullName evidence="4">Glycerophosphoryl diester phosphodiesterase membrane domain-containing protein</fullName>
    </recommendedName>
</protein>
<sequence length="328" mass="35054">MNYGEILSKAWKIIWKNKILWLFGILAGCSASGVGGSSGGWSSAGSSGTNTTIKPDSLNFLCSSTQKALTDFAQFIAGIDVWVWILLAIGLFVVVLILSVVLFLLGTLGETGVIAGASMADQADEDAPPLSLRKIFSALKPHYWKVVLLKLGYTLASLIVTLFLMAPILILMFCTCCVGLFLLIPVGWFIQTMLFLTIIAIVEEGSGIFPAITRAWRMITGNLLRVLIIFLILGIGGAIVGVLITLPLLIVPLPFAINLAIVASAGSGTLITGLVLSVLLALGILPILIFLGGVLRAYLLSAWTLAYRRLPVNEDLKPTLLNETPVED</sequence>
<keyword evidence="3" id="KW-1185">Reference proteome</keyword>
<dbReference type="AlphaFoldDB" id="A0A1Y6K4I2"/>
<accession>A0A1Y6K4I2</accession>
<name>A0A1Y6K4I2_9CHLR</name>
<evidence type="ECO:0000256" key="1">
    <source>
        <dbReference type="SAM" id="Phobius"/>
    </source>
</evidence>
<organism evidence="2 3">
    <name type="scientific">Candidatus Brevifilum fermentans</name>
    <dbReference type="NCBI Taxonomy" id="1986204"/>
    <lineage>
        <taxon>Bacteria</taxon>
        <taxon>Bacillati</taxon>
        <taxon>Chloroflexota</taxon>
        <taxon>Anaerolineae</taxon>
        <taxon>Anaerolineales</taxon>
        <taxon>Anaerolineaceae</taxon>
        <taxon>Candidatus Brevifilum</taxon>
    </lineage>
</organism>
<dbReference type="OrthoDB" id="162189at2"/>
<gene>
    <name evidence="2" type="ORF">CFX1CAM_0423</name>
</gene>